<organism evidence="14 15">
    <name type="scientific">Dehalococcoides mccartyi</name>
    <dbReference type="NCBI Taxonomy" id="61435"/>
    <lineage>
        <taxon>Bacteria</taxon>
        <taxon>Bacillati</taxon>
        <taxon>Chloroflexota</taxon>
        <taxon>Dehalococcoidia</taxon>
        <taxon>Dehalococcoidales</taxon>
        <taxon>Dehalococcoidaceae</taxon>
        <taxon>Dehalococcoides</taxon>
    </lineage>
</organism>
<dbReference type="Pfam" id="PF22608">
    <property type="entry name" value="DNAX_ATPase_lid"/>
    <property type="match status" value="1"/>
</dbReference>
<dbReference type="AlphaFoldDB" id="A0A142V9A6"/>
<keyword evidence="4 11" id="KW-0235">DNA replication</keyword>
<dbReference type="Pfam" id="PF12169">
    <property type="entry name" value="DNA_pol3_gamma3"/>
    <property type="match status" value="1"/>
</dbReference>
<dbReference type="Pfam" id="PF13177">
    <property type="entry name" value="DNA_pol3_delta2"/>
    <property type="match status" value="1"/>
</dbReference>
<evidence type="ECO:0000256" key="6">
    <source>
        <dbReference type="ARBA" id="ARBA00022741"/>
    </source>
</evidence>
<accession>A0A142V9A6</accession>
<keyword evidence="5" id="KW-0479">Metal-binding</keyword>
<keyword evidence="3 11" id="KW-0548">Nucleotidyltransferase</keyword>
<dbReference type="Gene3D" id="1.20.272.10">
    <property type="match status" value="1"/>
</dbReference>
<dbReference type="NCBIfam" id="TIGR02397">
    <property type="entry name" value="dnaX_nterm"/>
    <property type="match status" value="1"/>
</dbReference>
<evidence type="ECO:0000256" key="8">
    <source>
        <dbReference type="ARBA" id="ARBA00022840"/>
    </source>
</evidence>
<dbReference type="SMART" id="SM00382">
    <property type="entry name" value="AAA"/>
    <property type="match status" value="1"/>
</dbReference>
<dbReference type="PANTHER" id="PTHR11669">
    <property type="entry name" value="REPLICATION FACTOR C / DNA POLYMERASE III GAMMA-TAU SUBUNIT"/>
    <property type="match status" value="1"/>
</dbReference>
<protein>
    <recommendedName>
        <fullName evidence="11">DNA polymerase III subunit gamma/tau</fullName>
        <ecNumber evidence="11">2.7.7.7</ecNumber>
    </recommendedName>
</protein>
<dbReference type="FunFam" id="3.40.50.300:FF:000014">
    <property type="entry name" value="DNA polymerase III subunit gamma/tau"/>
    <property type="match status" value="1"/>
</dbReference>
<feature type="compositionally biased region" description="Basic and acidic residues" evidence="12">
    <location>
        <begin position="370"/>
        <end position="384"/>
    </location>
</feature>
<evidence type="ECO:0000256" key="11">
    <source>
        <dbReference type="RuleBase" id="RU364063"/>
    </source>
</evidence>
<dbReference type="EC" id="2.7.7.7" evidence="11"/>
<dbReference type="SUPFAM" id="SSF52540">
    <property type="entry name" value="P-loop containing nucleoside triphosphate hydrolases"/>
    <property type="match status" value="1"/>
</dbReference>
<dbReference type="PANTHER" id="PTHR11669:SF0">
    <property type="entry name" value="PROTEIN STICHEL-LIKE 2"/>
    <property type="match status" value="1"/>
</dbReference>
<feature type="domain" description="AAA+ ATPase" evidence="13">
    <location>
        <begin position="40"/>
        <end position="186"/>
    </location>
</feature>
<keyword evidence="2 11" id="KW-0808">Transferase</keyword>
<gene>
    <name evidence="11" type="primary">dnaX</name>
    <name evidence="14" type="ORF">Dm11a5_0526</name>
</gene>
<dbReference type="GO" id="GO:0003677">
    <property type="term" value="F:DNA binding"/>
    <property type="evidence" value="ECO:0007669"/>
    <property type="project" value="InterPro"/>
</dbReference>
<dbReference type="RefSeq" id="WP_034376648.1">
    <property type="nucleotide sequence ID" value="NZ_AP024514.1"/>
</dbReference>
<evidence type="ECO:0000256" key="1">
    <source>
        <dbReference type="ARBA" id="ARBA00006360"/>
    </source>
</evidence>
<dbReference type="InterPro" id="IPR008921">
    <property type="entry name" value="DNA_pol3_clamp-load_cplx_C"/>
</dbReference>
<evidence type="ECO:0000259" key="13">
    <source>
        <dbReference type="SMART" id="SM00382"/>
    </source>
</evidence>
<dbReference type="CDD" id="cd18137">
    <property type="entry name" value="HLD_clamp_pol_III_gamma_tau"/>
    <property type="match status" value="1"/>
</dbReference>
<evidence type="ECO:0000256" key="2">
    <source>
        <dbReference type="ARBA" id="ARBA00022679"/>
    </source>
</evidence>
<dbReference type="Gene3D" id="1.10.8.60">
    <property type="match status" value="1"/>
</dbReference>
<keyword evidence="9 11" id="KW-0239">DNA-directed DNA polymerase</keyword>
<comment type="similarity">
    <text evidence="1 11">Belongs to the DnaX/STICHEL family.</text>
</comment>
<evidence type="ECO:0000256" key="5">
    <source>
        <dbReference type="ARBA" id="ARBA00022723"/>
    </source>
</evidence>
<evidence type="ECO:0000256" key="3">
    <source>
        <dbReference type="ARBA" id="ARBA00022695"/>
    </source>
</evidence>
<dbReference type="Proteomes" id="UP000076394">
    <property type="component" value="Chromosome"/>
</dbReference>
<dbReference type="InterPro" id="IPR022754">
    <property type="entry name" value="DNA_pol_III_gamma-3"/>
</dbReference>
<dbReference type="NCBIfam" id="NF004046">
    <property type="entry name" value="PRK05563.1"/>
    <property type="match status" value="1"/>
</dbReference>
<dbReference type="GO" id="GO:0005524">
    <property type="term" value="F:ATP binding"/>
    <property type="evidence" value="ECO:0007669"/>
    <property type="project" value="UniProtKB-KW"/>
</dbReference>
<dbReference type="GO" id="GO:0046872">
    <property type="term" value="F:metal ion binding"/>
    <property type="evidence" value="ECO:0007669"/>
    <property type="project" value="UniProtKB-KW"/>
</dbReference>
<dbReference type="NCBIfam" id="NF011512">
    <property type="entry name" value="PRK14950.1"/>
    <property type="match status" value="1"/>
</dbReference>
<sequence length="570" mass="62182">MADMTCQVFYRKWRPQTLADLVGQEHVAHTLKNALSSGRIAQAYLFCGPRGTGKTSTGRILAKAVNCTTNQGKGEPCNTCPMCLSITEGSSMDIIEIDAASNTGVDDIRELKEKVQYSPSLANYKVYIIDEVHMLSNSASNALLKTLEEPPPRVIFILATTEIHKVLPTIMSRCQRFDFHRVSLVDMTRKLGKISLAEGINVEPEALKLIARSAGGSFRDGENLLQQIATTYGAEISLSQVQAALGISGDERIKALAENILKKDIKNGLKTLNAVLADGLDLKQFRRELLDYLRQIMLVNSGAESSLELTADEKKALQKVSGITNLENITKAIKAFSQLDFSSDTASSLSFELALIDASLDENTVPLPNKPKDEIPAVKADKPAPLEAPKTAASNNIPTKEPKTETLTKPNTSAETAATPKPHTKESAPKLTRAAIPIEEKPKYTAPAPPKEEEKVLIGAGDIIEQLKVSWKSILDQAPDNLKRSAAVAILRSAGVRPVSMDKNIVTLSFKYKYHKDKIEELENRKVTAELISNFVGKTCTLVCISEAETNHLVKQAQKLGAQIISVEEK</sequence>
<comment type="function">
    <text evidence="11">DNA polymerase III is a complex, multichain enzyme responsible for most of the replicative synthesis in bacteria. This DNA polymerase also exhibits 3' to 5' exonuclease activity.</text>
</comment>
<proteinExistence type="inferred from homology"/>
<keyword evidence="6 11" id="KW-0547">Nucleotide-binding</keyword>
<dbReference type="InterPro" id="IPR003593">
    <property type="entry name" value="AAA+_ATPase"/>
</dbReference>
<dbReference type="OrthoDB" id="9810148at2"/>
<dbReference type="GO" id="GO:0003887">
    <property type="term" value="F:DNA-directed DNA polymerase activity"/>
    <property type="evidence" value="ECO:0007669"/>
    <property type="project" value="UniProtKB-KW"/>
</dbReference>
<keyword evidence="8 11" id="KW-0067">ATP-binding</keyword>
<comment type="subunit">
    <text evidence="11">DNA polymerase III contains a core (composed of alpha, epsilon and theta chains) that associates with a tau subunit. This core dimerizes to form the POLIII' complex. PolIII' associates with the gamma complex (composed of gamma, delta, delta', psi and chi chains) and with the beta chain to form the complete DNA polymerase III complex.</text>
</comment>
<dbReference type="InterPro" id="IPR050238">
    <property type="entry name" value="DNA_Rep/Repair_Clamp_Loader"/>
</dbReference>
<dbReference type="SUPFAM" id="SSF48019">
    <property type="entry name" value="post-AAA+ oligomerization domain-like"/>
    <property type="match status" value="1"/>
</dbReference>
<evidence type="ECO:0000313" key="15">
    <source>
        <dbReference type="Proteomes" id="UP000076394"/>
    </source>
</evidence>
<evidence type="ECO:0000256" key="4">
    <source>
        <dbReference type="ARBA" id="ARBA00022705"/>
    </source>
</evidence>
<evidence type="ECO:0000256" key="7">
    <source>
        <dbReference type="ARBA" id="ARBA00022833"/>
    </source>
</evidence>
<dbReference type="InterPro" id="IPR012763">
    <property type="entry name" value="DNA_pol_III_sug/sutau_N"/>
</dbReference>
<evidence type="ECO:0000313" key="14">
    <source>
        <dbReference type="EMBL" id="AMU86352.1"/>
    </source>
</evidence>
<comment type="catalytic activity">
    <reaction evidence="10 11">
        <text>DNA(n) + a 2'-deoxyribonucleoside 5'-triphosphate = DNA(n+1) + diphosphate</text>
        <dbReference type="Rhea" id="RHEA:22508"/>
        <dbReference type="Rhea" id="RHEA-COMP:17339"/>
        <dbReference type="Rhea" id="RHEA-COMP:17340"/>
        <dbReference type="ChEBI" id="CHEBI:33019"/>
        <dbReference type="ChEBI" id="CHEBI:61560"/>
        <dbReference type="ChEBI" id="CHEBI:173112"/>
        <dbReference type="EC" id="2.7.7.7"/>
    </reaction>
</comment>
<reference evidence="14 15" key="1">
    <citation type="submission" date="2015-03" db="EMBL/GenBank/DDBJ databases">
        <title>Genomic characterization of Dehalococcoides mccartyi strain 11a5, an unusal plasmid-containing chloroethene dechlorinator.</title>
        <authorList>
            <person name="Zhao S."/>
            <person name="Ding C."/>
            <person name="He J."/>
        </authorList>
    </citation>
    <scope>NUCLEOTIDE SEQUENCE [LARGE SCALE GENOMIC DNA]</scope>
    <source>
        <strain evidence="14 15">11a5</strain>
    </source>
</reference>
<dbReference type="InterPro" id="IPR027417">
    <property type="entry name" value="P-loop_NTPase"/>
</dbReference>
<dbReference type="CDD" id="cd00009">
    <property type="entry name" value="AAA"/>
    <property type="match status" value="1"/>
</dbReference>
<dbReference type="InterPro" id="IPR045085">
    <property type="entry name" value="HLD_clamp_pol_III_gamma_tau"/>
</dbReference>
<evidence type="ECO:0000256" key="10">
    <source>
        <dbReference type="ARBA" id="ARBA00049244"/>
    </source>
</evidence>
<name>A0A142V9A6_9CHLR</name>
<dbReference type="PATRIC" id="fig|61435.13.peg.554"/>
<keyword evidence="7" id="KW-0862">Zinc</keyword>
<dbReference type="FunFam" id="1.10.8.60:FF:000013">
    <property type="entry name" value="DNA polymerase III subunit gamma/tau"/>
    <property type="match status" value="1"/>
</dbReference>
<dbReference type="Gene3D" id="3.40.50.300">
    <property type="entry name" value="P-loop containing nucleotide triphosphate hydrolases"/>
    <property type="match status" value="1"/>
</dbReference>
<dbReference type="GO" id="GO:0006261">
    <property type="term" value="P:DNA-templated DNA replication"/>
    <property type="evidence" value="ECO:0007669"/>
    <property type="project" value="TreeGrafter"/>
</dbReference>
<dbReference type="GO" id="GO:0009360">
    <property type="term" value="C:DNA polymerase III complex"/>
    <property type="evidence" value="ECO:0007669"/>
    <property type="project" value="InterPro"/>
</dbReference>
<evidence type="ECO:0000256" key="12">
    <source>
        <dbReference type="SAM" id="MobiDB-lite"/>
    </source>
</evidence>
<dbReference type="EMBL" id="CP011127">
    <property type="protein sequence ID" value="AMU86352.1"/>
    <property type="molecule type" value="Genomic_DNA"/>
</dbReference>
<feature type="region of interest" description="Disordered" evidence="12">
    <location>
        <begin position="363"/>
        <end position="450"/>
    </location>
</feature>
<evidence type="ECO:0000256" key="9">
    <source>
        <dbReference type="ARBA" id="ARBA00022932"/>
    </source>
</evidence>